<dbReference type="AlphaFoldDB" id="A0A328D315"/>
<accession>A0A328D315</accession>
<evidence type="ECO:0000256" key="3">
    <source>
        <dbReference type="ARBA" id="ARBA00023125"/>
    </source>
</evidence>
<keyword evidence="4" id="KW-0804">Transcription</keyword>
<evidence type="ECO:0000256" key="2">
    <source>
        <dbReference type="ARBA" id="ARBA00023015"/>
    </source>
</evidence>
<dbReference type="GO" id="GO:0003700">
    <property type="term" value="F:DNA-binding transcription factor activity"/>
    <property type="evidence" value="ECO:0007669"/>
    <property type="project" value="InterPro"/>
</dbReference>
<feature type="compositionally biased region" description="Basic and acidic residues" evidence="6">
    <location>
        <begin position="73"/>
        <end position="82"/>
    </location>
</feature>
<feature type="domain" description="AP2/ERF" evidence="7">
    <location>
        <begin position="120"/>
        <end position="178"/>
    </location>
</feature>
<feature type="region of interest" description="Disordered" evidence="6">
    <location>
        <begin position="1"/>
        <end position="34"/>
    </location>
</feature>
<dbReference type="GO" id="GO:0005634">
    <property type="term" value="C:nucleus"/>
    <property type="evidence" value="ECO:0007669"/>
    <property type="project" value="UniProtKB-SubCell"/>
</dbReference>
<keyword evidence="2" id="KW-0805">Transcription regulation</keyword>
<dbReference type="Gene3D" id="3.30.730.10">
    <property type="entry name" value="AP2/ERF domain"/>
    <property type="match status" value="1"/>
</dbReference>
<dbReference type="PROSITE" id="PS51032">
    <property type="entry name" value="AP2_ERF"/>
    <property type="match status" value="1"/>
</dbReference>
<proteinExistence type="predicted"/>
<reference evidence="8 9" key="1">
    <citation type="submission" date="2018-06" db="EMBL/GenBank/DDBJ databases">
        <title>The Genome of Cuscuta australis (Dodder) Provides Insight into the Evolution of Plant Parasitism.</title>
        <authorList>
            <person name="Liu H."/>
        </authorList>
    </citation>
    <scope>NUCLEOTIDE SEQUENCE [LARGE SCALE GENOMIC DNA]</scope>
    <source>
        <strain evidence="9">cv. Yunnan</strain>
        <tissue evidence="8">Vines</tissue>
    </source>
</reference>
<comment type="caution">
    <text evidence="8">The sequence shown here is derived from an EMBL/GenBank/DDBJ whole genome shotgun (WGS) entry which is preliminary data.</text>
</comment>
<protein>
    <recommendedName>
        <fullName evidence="7">AP2/ERF domain-containing protein</fullName>
    </recommendedName>
</protein>
<evidence type="ECO:0000313" key="8">
    <source>
        <dbReference type="EMBL" id="RAL40197.1"/>
    </source>
</evidence>
<dbReference type="InterPro" id="IPR036955">
    <property type="entry name" value="AP2/ERF_dom_sf"/>
</dbReference>
<dbReference type="Pfam" id="PF00847">
    <property type="entry name" value="AP2"/>
    <property type="match status" value="1"/>
</dbReference>
<dbReference type="InterPro" id="IPR050913">
    <property type="entry name" value="AP2/ERF_ERF"/>
</dbReference>
<organism evidence="8 9">
    <name type="scientific">Cuscuta australis</name>
    <dbReference type="NCBI Taxonomy" id="267555"/>
    <lineage>
        <taxon>Eukaryota</taxon>
        <taxon>Viridiplantae</taxon>
        <taxon>Streptophyta</taxon>
        <taxon>Embryophyta</taxon>
        <taxon>Tracheophyta</taxon>
        <taxon>Spermatophyta</taxon>
        <taxon>Magnoliopsida</taxon>
        <taxon>eudicotyledons</taxon>
        <taxon>Gunneridae</taxon>
        <taxon>Pentapetalae</taxon>
        <taxon>asterids</taxon>
        <taxon>lamiids</taxon>
        <taxon>Solanales</taxon>
        <taxon>Convolvulaceae</taxon>
        <taxon>Cuscuteae</taxon>
        <taxon>Cuscuta</taxon>
        <taxon>Cuscuta subgen. Grammica</taxon>
        <taxon>Cuscuta sect. Cleistogrammica</taxon>
    </lineage>
</organism>
<evidence type="ECO:0000256" key="5">
    <source>
        <dbReference type="ARBA" id="ARBA00023242"/>
    </source>
</evidence>
<dbReference type="PANTHER" id="PTHR31194:SF62">
    <property type="entry name" value="ETHYLENE-RESPONSIVE TRANSCRIPTION FACTOR ERF118"/>
    <property type="match status" value="1"/>
</dbReference>
<evidence type="ECO:0000313" key="9">
    <source>
        <dbReference type="Proteomes" id="UP000249390"/>
    </source>
</evidence>
<gene>
    <name evidence="8" type="ORF">DM860_008337</name>
</gene>
<comment type="subcellular location">
    <subcellularLocation>
        <location evidence="1">Nucleus</location>
    </subcellularLocation>
</comment>
<dbReference type="Proteomes" id="UP000249390">
    <property type="component" value="Unassembled WGS sequence"/>
</dbReference>
<name>A0A328D315_9ASTE</name>
<evidence type="ECO:0000259" key="7">
    <source>
        <dbReference type="PROSITE" id="PS51032"/>
    </source>
</evidence>
<dbReference type="SUPFAM" id="SSF54171">
    <property type="entry name" value="DNA-binding domain"/>
    <property type="match status" value="1"/>
</dbReference>
<dbReference type="PRINTS" id="PR00367">
    <property type="entry name" value="ETHRSPELEMNT"/>
</dbReference>
<keyword evidence="5" id="KW-0539">Nucleus</keyword>
<dbReference type="GO" id="GO:0003677">
    <property type="term" value="F:DNA binding"/>
    <property type="evidence" value="ECO:0007669"/>
    <property type="project" value="UniProtKB-KW"/>
</dbReference>
<evidence type="ECO:0000256" key="4">
    <source>
        <dbReference type="ARBA" id="ARBA00023163"/>
    </source>
</evidence>
<keyword evidence="9" id="KW-1185">Reference proteome</keyword>
<evidence type="ECO:0000256" key="1">
    <source>
        <dbReference type="ARBA" id="ARBA00004123"/>
    </source>
</evidence>
<dbReference type="InterPro" id="IPR016177">
    <property type="entry name" value="DNA-bd_dom_sf"/>
</dbReference>
<dbReference type="PANTHER" id="PTHR31194">
    <property type="entry name" value="SHN SHINE , DNA BINDING / TRANSCRIPTION FACTOR"/>
    <property type="match status" value="1"/>
</dbReference>
<feature type="region of interest" description="Disordered" evidence="6">
    <location>
        <begin position="73"/>
        <end position="122"/>
    </location>
</feature>
<dbReference type="SMART" id="SM00380">
    <property type="entry name" value="AP2"/>
    <property type="match status" value="1"/>
</dbReference>
<sequence>MMFPQRKSVSSKGPRVLGRQMKARPGPELGNRMRRVRIVCEDPDATDSSDDERFEGKKGKRFVHEVLLPMTHDLVKSGRPEEVNGTSSQDSINEAKRNNLKKKRVLGKNPDPVCPSNPSKIRGVRQRKWGKWAAEIRDPFQSRRIWLGTYDTAEEASKAYETKRLEFEAMAKNNNNCDNNNVLGLDPHVSEGSVGSFGSSVAEMDSSTSPPEKTAGGTIGIEKTGDGDGLSLAEIAEGMDFAMDLDVALVGDDFACFDDLALCDFDGIPLCGFDDGGDHLPPAPGLPDFDFDFNFEEGWMMAMDDTPPLLPGAAPLNVSCT</sequence>
<evidence type="ECO:0000256" key="6">
    <source>
        <dbReference type="SAM" id="MobiDB-lite"/>
    </source>
</evidence>
<dbReference type="EMBL" id="NQVE01000195">
    <property type="protein sequence ID" value="RAL40197.1"/>
    <property type="molecule type" value="Genomic_DNA"/>
</dbReference>
<feature type="region of interest" description="Disordered" evidence="6">
    <location>
        <begin position="194"/>
        <end position="222"/>
    </location>
</feature>
<keyword evidence="3" id="KW-0238">DNA-binding</keyword>
<dbReference type="CDD" id="cd00018">
    <property type="entry name" value="AP2"/>
    <property type="match status" value="1"/>
</dbReference>
<dbReference type="InterPro" id="IPR001471">
    <property type="entry name" value="AP2/ERF_dom"/>
</dbReference>